<proteinExistence type="predicted"/>
<sequence>MLAIACLKAPSGPSFLSTCVSSAFKAESLQASPVCSSSLC</sequence>
<protein>
    <submittedName>
        <fullName evidence="1">Uncharacterized protein</fullName>
    </submittedName>
</protein>
<evidence type="ECO:0000313" key="1">
    <source>
        <dbReference type="EMBL" id="KUM49518.1"/>
    </source>
</evidence>
<gene>
    <name evidence="1" type="ORF">ABT39_MTgene2743</name>
</gene>
<reference evidence="1" key="1">
    <citation type="journal article" date="2015" name="Genome Biol. Evol.">
        <title>Organellar Genomes of White Spruce (Picea glauca): Assembly and Annotation.</title>
        <authorList>
            <person name="Jackman S.D."/>
            <person name="Warren R.L."/>
            <person name="Gibb E.A."/>
            <person name="Vandervalk B.P."/>
            <person name="Mohamadi H."/>
            <person name="Chu J."/>
            <person name="Raymond A."/>
            <person name="Pleasance S."/>
            <person name="Coope R."/>
            <person name="Wildung M.R."/>
            <person name="Ritland C.E."/>
            <person name="Bousquet J."/>
            <person name="Jones S.J."/>
            <person name="Bohlmann J."/>
            <person name="Birol I."/>
        </authorList>
    </citation>
    <scope>NUCLEOTIDE SEQUENCE [LARGE SCALE GENOMIC DNA]</scope>
    <source>
        <tissue evidence="1">Flushing bud</tissue>
    </source>
</reference>
<comment type="caution">
    <text evidence="1">The sequence shown here is derived from an EMBL/GenBank/DDBJ whole genome shotgun (WGS) entry which is preliminary data.</text>
</comment>
<organism evidence="1">
    <name type="scientific">Picea glauca</name>
    <name type="common">White spruce</name>
    <name type="synonym">Pinus glauca</name>
    <dbReference type="NCBI Taxonomy" id="3330"/>
    <lineage>
        <taxon>Eukaryota</taxon>
        <taxon>Viridiplantae</taxon>
        <taxon>Streptophyta</taxon>
        <taxon>Embryophyta</taxon>
        <taxon>Tracheophyta</taxon>
        <taxon>Spermatophyta</taxon>
        <taxon>Pinopsida</taxon>
        <taxon>Pinidae</taxon>
        <taxon>Conifers I</taxon>
        <taxon>Pinales</taxon>
        <taxon>Pinaceae</taxon>
        <taxon>Picea</taxon>
    </lineage>
</organism>
<dbReference type="EMBL" id="LKAM01000002">
    <property type="protein sequence ID" value="KUM49518.1"/>
    <property type="molecule type" value="Genomic_DNA"/>
</dbReference>
<dbReference type="AlphaFoldDB" id="A0A124GNP8"/>
<name>A0A124GNP8_PICGL</name>
<accession>A0A124GNP8</accession>
<keyword evidence="1" id="KW-0496">Mitochondrion</keyword>
<geneLocation type="mitochondrion" evidence="1"/>